<dbReference type="AlphaFoldDB" id="A0A8H3ILM3"/>
<comment type="caution">
    <text evidence="2">The sequence shown here is derived from an EMBL/GenBank/DDBJ whole genome shotgun (WGS) entry which is preliminary data.</text>
</comment>
<dbReference type="Proteomes" id="UP000664203">
    <property type="component" value="Unassembled WGS sequence"/>
</dbReference>
<accession>A0A8H3ILM3</accession>
<gene>
    <name evidence="2" type="ORF">ALECFALPRED_003139</name>
</gene>
<evidence type="ECO:0000313" key="3">
    <source>
        <dbReference type="Proteomes" id="UP000664203"/>
    </source>
</evidence>
<name>A0A8H3ILM3_9LECA</name>
<dbReference type="EMBL" id="CAJPDR010000203">
    <property type="protein sequence ID" value="CAF9925435.1"/>
    <property type="molecule type" value="Genomic_DNA"/>
</dbReference>
<protein>
    <submittedName>
        <fullName evidence="2">Uncharacterized protein</fullName>
    </submittedName>
</protein>
<proteinExistence type="predicted"/>
<feature type="compositionally biased region" description="Pro residues" evidence="1">
    <location>
        <begin position="217"/>
        <end position="226"/>
    </location>
</feature>
<feature type="region of interest" description="Disordered" evidence="1">
    <location>
        <begin position="162"/>
        <end position="263"/>
    </location>
</feature>
<feature type="region of interest" description="Disordered" evidence="1">
    <location>
        <begin position="341"/>
        <end position="368"/>
    </location>
</feature>
<evidence type="ECO:0000313" key="2">
    <source>
        <dbReference type="EMBL" id="CAF9925435.1"/>
    </source>
</evidence>
<reference evidence="2" key="1">
    <citation type="submission" date="2021-03" db="EMBL/GenBank/DDBJ databases">
        <authorList>
            <person name="Tagirdzhanova G."/>
        </authorList>
    </citation>
    <scope>NUCLEOTIDE SEQUENCE</scope>
</reference>
<keyword evidence="3" id="KW-1185">Reference proteome</keyword>
<dbReference type="OrthoDB" id="3944128at2759"/>
<evidence type="ECO:0000256" key="1">
    <source>
        <dbReference type="SAM" id="MobiDB-lite"/>
    </source>
</evidence>
<organism evidence="2 3">
    <name type="scientific">Alectoria fallacina</name>
    <dbReference type="NCBI Taxonomy" id="1903189"/>
    <lineage>
        <taxon>Eukaryota</taxon>
        <taxon>Fungi</taxon>
        <taxon>Dikarya</taxon>
        <taxon>Ascomycota</taxon>
        <taxon>Pezizomycotina</taxon>
        <taxon>Lecanoromycetes</taxon>
        <taxon>OSLEUM clade</taxon>
        <taxon>Lecanoromycetidae</taxon>
        <taxon>Lecanorales</taxon>
        <taxon>Lecanorineae</taxon>
        <taxon>Parmeliaceae</taxon>
        <taxon>Alectoria</taxon>
    </lineage>
</organism>
<sequence>MSFPPGGLSTWKPPPPGPFVPDFAIGAVWRDPSIDVTGVLAPLTIKDLACPTWGLGKSTQADGKVVTTIGPPWSPVIAPPMEAFSLHSTWASLCTGMLTRSLRMETIGPVPAPQWLIARSGLGLVPAPAIPIVTPTSVPAPNHADPTTVTHDQLAPSNVAARPAYSPLDPADPPARTGDPIGDNPSPSLAIAPADPARPGSPPGRPIAAPTNKGDPPAYPKVPQPIAPAVSAVGDKDPLAGPVVPTSDDVDPQRQGDDSQPQTQGLGAIIYKAFGKAWPDVGGIENDVNTISVPTAGVQEVSIGGGQVLSVDPSGVRFEGKTYSIGGPALTVSNSVYTLLPQHDSENGNTNDDSSPIDSPPPAPDTLTIAGHTVVPNPAGMDVAGSSILPGGSAVTISNTPVSLDPSGILVIGSSSFSLSPQSVFTIGNQLFTANPTGFILNGATISPGGAAQTLDGTVVSLGQSGALAIGSSTISLPTPSFTPSVISAFSIDGQTFTPNPTAFSIAGTTISAGGPAVTVDGTIVSLQPSGTLVVGSSTIPLLAPSILPDGNILSIAGQTFTPNPSAFSIAGTTISAGGPAVTIAGTIISLRPSGTLIVGSSTIPLGALPSSPLNINGLRVAAQSSLAIVDGVAISPGAPAVTIDGSVVSLEAGGATLDVGTGRFAMPTGAANGSARLVAFVGGQGKGAEVSSTLLLLFSIGGSLMLMA</sequence>